<organism evidence="4 5">
    <name type="scientific">Candidatus Fusobacterium pullicola</name>
    <dbReference type="NCBI Taxonomy" id="2838601"/>
    <lineage>
        <taxon>Bacteria</taxon>
        <taxon>Fusobacteriati</taxon>
        <taxon>Fusobacteriota</taxon>
        <taxon>Fusobacteriia</taxon>
        <taxon>Fusobacteriales</taxon>
        <taxon>Fusobacteriaceae</taxon>
        <taxon>Fusobacterium</taxon>
    </lineage>
</organism>
<accession>A0A9E2NYA3</accession>
<dbReference type="PANTHER" id="PTHR33175:SF3">
    <property type="entry name" value="DNA-BINDING PROTEIN HU-BETA"/>
    <property type="match status" value="1"/>
</dbReference>
<dbReference type="EMBL" id="JAHLFN010000018">
    <property type="protein sequence ID" value="MBU3841796.1"/>
    <property type="molecule type" value="Genomic_DNA"/>
</dbReference>
<dbReference type="AlphaFoldDB" id="A0A9E2NYA3"/>
<dbReference type="Pfam" id="PF00216">
    <property type="entry name" value="Bac_DNA_binding"/>
    <property type="match status" value="1"/>
</dbReference>
<dbReference type="InterPro" id="IPR010992">
    <property type="entry name" value="IHF-like_DNA-bd_dom_sf"/>
</dbReference>
<sequence length="92" mass="10385">MTKKEFVDLYFEKGEFTSKVEAEKKAMAFLATIEEALVKGEEVSFLGFGKFEVTERAARTCRNPQTGKEMKVEAKKAVKFKPGKSLSEKVNK</sequence>
<dbReference type="SUPFAM" id="SSF47729">
    <property type="entry name" value="IHF-like DNA-binding proteins"/>
    <property type="match status" value="1"/>
</dbReference>
<comment type="caution">
    <text evidence="4">The sequence shown here is derived from an EMBL/GenBank/DDBJ whole genome shotgun (WGS) entry which is preliminary data.</text>
</comment>
<keyword evidence="2 4" id="KW-0238">DNA-binding</keyword>
<dbReference type="CDD" id="cd13831">
    <property type="entry name" value="HU"/>
    <property type="match status" value="1"/>
</dbReference>
<gene>
    <name evidence="4" type="ORF">IAA47_02215</name>
</gene>
<evidence type="ECO:0000256" key="3">
    <source>
        <dbReference type="RuleBase" id="RU003939"/>
    </source>
</evidence>
<evidence type="ECO:0000313" key="5">
    <source>
        <dbReference type="Proteomes" id="UP000724657"/>
    </source>
</evidence>
<proteinExistence type="inferred from homology"/>
<dbReference type="Proteomes" id="UP000724657">
    <property type="component" value="Unassembled WGS sequence"/>
</dbReference>
<comment type="similarity">
    <text evidence="3">Belongs to the bacterial histone-like protein family.</text>
</comment>
<dbReference type="Gene3D" id="4.10.520.10">
    <property type="entry name" value="IHF-like DNA-binding proteins"/>
    <property type="match status" value="1"/>
</dbReference>
<keyword evidence="1" id="KW-0226">DNA condensation</keyword>
<dbReference type="GO" id="GO:0030527">
    <property type="term" value="F:structural constituent of chromatin"/>
    <property type="evidence" value="ECO:0007669"/>
    <property type="project" value="InterPro"/>
</dbReference>
<reference evidence="4" key="2">
    <citation type="submission" date="2021-04" db="EMBL/GenBank/DDBJ databases">
        <authorList>
            <person name="Gilroy R."/>
        </authorList>
    </citation>
    <scope>NUCLEOTIDE SEQUENCE</scope>
    <source>
        <strain evidence="4">A6-441</strain>
    </source>
</reference>
<dbReference type="GO" id="GO:0030261">
    <property type="term" value="P:chromosome condensation"/>
    <property type="evidence" value="ECO:0007669"/>
    <property type="project" value="UniProtKB-KW"/>
</dbReference>
<name>A0A9E2NYA3_9FUSO</name>
<dbReference type="PRINTS" id="PR01727">
    <property type="entry name" value="DNABINDINGHU"/>
</dbReference>
<dbReference type="GO" id="GO:0005829">
    <property type="term" value="C:cytosol"/>
    <property type="evidence" value="ECO:0007669"/>
    <property type="project" value="TreeGrafter"/>
</dbReference>
<evidence type="ECO:0000313" key="4">
    <source>
        <dbReference type="EMBL" id="MBU3841796.1"/>
    </source>
</evidence>
<protein>
    <submittedName>
        <fullName evidence="4">HU family DNA-binding protein</fullName>
    </submittedName>
</protein>
<reference evidence="4" key="1">
    <citation type="journal article" date="2021" name="PeerJ">
        <title>Extensive microbial diversity within the chicken gut microbiome revealed by metagenomics and culture.</title>
        <authorList>
            <person name="Gilroy R."/>
            <person name="Ravi A."/>
            <person name="Getino M."/>
            <person name="Pursley I."/>
            <person name="Horton D.L."/>
            <person name="Alikhan N.F."/>
            <person name="Baker D."/>
            <person name="Gharbi K."/>
            <person name="Hall N."/>
            <person name="Watson M."/>
            <person name="Adriaenssens E.M."/>
            <person name="Foster-Nyarko E."/>
            <person name="Jarju S."/>
            <person name="Secka A."/>
            <person name="Antonio M."/>
            <person name="Oren A."/>
            <person name="Chaudhuri R.R."/>
            <person name="La Ragione R."/>
            <person name="Hildebrand F."/>
            <person name="Pallen M.J."/>
        </authorList>
    </citation>
    <scope>NUCLEOTIDE SEQUENCE</scope>
    <source>
        <strain evidence="4">A6-441</strain>
    </source>
</reference>
<evidence type="ECO:0000256" key="2">
    <source>
        <dbReference type="ARBA" id="ARBA00023125"/>
    </source>
</evidence>
<evidence type="ECO:0000256" key="1">
    <source>
        <dbReference type="ARBA" id="ARBA00023067"/>
    </source>
</evidence>
<dbReference type="SMART" id="SM00411">
    <property type="entry name" value="BHL"/>
    <property type="match status" value="1"/>
</dbReference>
<dbReference type="PANTHER" id="PTHR33175">
    <property type="entry name" value="DNA-BINDING PROTEIN HU"/>
    <property type="match status" value="1"/>
</dbReference>
<dbReference type="GO" id="GO:0003677">
    <property type="term" value="F:DNA binding"/>
    <property type="evidence" value="ECO:0007669"/>
    <property type="project" value="UniProtKB-KW"/>
</dbReference>
<dbReference type="InterPro" id="IPR000119">
    <property type="entry name" value="Hist_DNA-bd"/>
</dbReference>